<dbReference type="InterPro" id="IPR043128">
    <property type="entry name" value="Rev_trsase/Diguanyl_cyclase"/>
</dbReference>
<dbReference type="OMA" id="DIMICTR"/>
<evidence type="ECO:0000313" key="10">
    <source>
        <dbReference type="Proteomes" id="UP000007800"/>
    </source>
</evidence>
<keyword evidence="10" id="KW-1185">Reference proteome</keyword>
<evidence type="ECO:0000256" key="6">
    <source>
        <dbReference type="ARBA" id="ARBA00022918"/>
    </source>
</evidence>
<dbReference type="PANTHER" id="PTHR37984">
    <property type="entry name" value="PROTEIN CBG26694"/>
    <property type="match status" value="1"/>
</dbReference>
<dbReference type="PROSITE" id="PS50878">
    <property type="entry name" value="RT_POL"/>
    <property type="match status" value="1"/>
</dbReference>
<evidence type="ECO:0000256" key="2">
    <source>
        <dbReference type="ARBA" id="ARBA00022695"/>
    </source>
</evidence>
<feature type="region of interest" description="Disordered" evidence="7">
    <location>
        <begin position="268"/>
        <end position="288"/>
    </location>
</feature>
<keyword evidence="6" id="KW-0695">RNA-directed DNA polymerase</keyword>
<keyword evidence="1" id="KW-0808">Transferase</keyword>
<dbReference type="GO" id="GO:0003964">
    <property type="term" value="F:RNA-directed DNA polymerase activity"/>
    <property type="evidence" value="ECO:0007669"/>
    <property type="project" value="UniProtKB-KW"/>
</dbReference>
<dbReference type="InterPro" id="IPR050951">
    <property type="entry name" value="Retrovirus_Pol_polyprotein"/>
</dbReference>
<evidence type="ECO:0000256" key="5">
    <source>
        <dbReference type="ARBA" id="ARBA00022801"/>
    </source>
</evidence>
<dbReference type="FunFam" id="3.10.20.370:FF:000001">
    <property type="entry name" value="Retrovirus-related Pol polyprotein from transposon 17.6-like protein"/>
    <property type="match status" value="1"/>
</dbReference>
<gene>
    <name evidence="9" type="ORF">Pmar_PMAR018922</name>
</gene>
<dbReference type="InterPro" id="IPR041373">
    <property type="entry name" value="RT_RNaseH"/>
</dbReference>
<feature type="domain" description="Reverse transcriptase" evidence="8">
    <location>
        <begin position="1"/>
        <end position="60"/>
    </location>
</feature>
<accession>C5KVZ4</accession>
<dbReference type="GO" id="GO:0004519">
    <property type="term" value="F:endonuclease activity"/>
    <property type="evidence" value="ECO:0007669"/>
    <property type="project" value="UniProtKB-KW"/>
</dbReference>
<dbReference type="PANTHER" id="PTHR37984:SF5">
    <property type="entry name" value="PROTEIN NYNRIN-LIKE"/>
    <property type="match status" value="1"/>
</dbReference>
<feature type="non-terminal residue" evidence="9">
    <location>
        <position position="1"/>
    </location>
</feature>
<evidence type="ECO:0000313" key="9">
    <source>
        <dbReference type="EMBL" id="EER11350.1"/>
    </source>
</evidence>
<dbReference type="GeneID" id="9046686"/>
<dbReference type="InParanoid" id="C5KVZ4"/>
<organism evidence="10">
    <name type="scientific">Perkinsus marinus (strain ATCC 50983 / TXsc)</name>
    <dbReference type="NCBI Taxonomy" id="423536"/>
    <lineage>
        <taxon>Eukaryota</taxon>
        <taxon>Sar</taxon>
        <taxon>Alveolata</taxon>
        <taxon>Perkinsozoa</taxon>
        <taxon>Perkinsea</taxon>
        <taxon>Perkinsida</taxon>
        <taxon>Perkinsidae</taxon>
        <taxon>Perkinsus</taxon>
    </lineage>
</organism>
<keyword evidence="2" id="KW-0548">Nucleotidyltransferase</keyword>
<evidence type="ECO:0000259" key="8">
    <source>
        <dbReference type="PROSITE" id="PS50878"/>
    </source>
</evidence>
<dbReference type="Gene3D" id="3.30.70.270">
    <property type="match status" value="2"/>
</dbReference>
<evidence type="ECO:0000256" key="4">
    <source>
        <dbReference type="ARBA" id="ARBA00022759"/>
    </source>
</evidence>
<dbReference type="InterPro" id="IPR000477">
    <property type="entry name" value="RT_dom"/>
</dbReference>
<reference evidence="9 10" key="1">
    <citation type="submission" date="2008-07" db="EMBL/GenBank/DDBJ databases">
        <authorList>
            <person name="El-Sayed N."/>
            <person name="Caler E."/>
            <person name="Inman J."/>
            <person name="Amedeo P."/>
            <person name="Hass B."/>
            <person name="Wortman J."/>
        </authorList>
    </citation>
    <scope>NUCLEOTIDE SEQUENCE [LARGE SCALE GENOMIC DNA]</scope>
    <source>
        <strain evidence="10">ATCC 50983 / TXsc</strain>
    </source>
</reference>
<keyword evidence="5" id="KW-0378">Hydrolase</keyword>
<evidence type="ECO:0000256" key="7">
    <source>
        <dbReference type="SAM" id="MobiDB-lite"/>
    </source>
</evidence>
<keyword evidence="4" id="KW-0255">Endonuclease</keyword>
<proteinExistence type="predicted"/>
<dbReference type="InterPro" id="IPR043502">
    <property type="entry name" value="DNA/RNA_pol_sf"/>
</dbReference>
<dbReference type="Pfam" id="PF00078">
    <property type="entry name" value="RVT_1"/>
    <property type="match status" value="1"/>
</dbReference>
<protein>
    <submittedName>
        <fullName evidence="9">Retrovirus polyprotein, putative</fullName>
    </submittedName>
</protein>
<dbReference type="Proteomes" id="UP000007800">
    <property type="component" value="Unassembled WGS sequence"/>
</dbReference>
<dbReference type="EMBL" id="GG676760">
    <property type="protein sequence ID" value="EER11350.1"/>
    <property type="molecule type" value="Genomic_DNA"/>
</dbReference>
<evidence type="ECO:0000256" key="3">
    <source>
        <dbReference type="ARBA" id="ARBA00022722"/>
    </source>
</evidence>
<dbReference type="GO" id="GO:0016787">
    <property type="term" value="F:hydrolase activity"/>
    <property type="evidence" value="ECO:0007669"/>
    <property type="project" value="UniProtKB-KW"/>
</dbReference>
<dbReference type="Pfam" id="PF17917">
    <property type="entry name" value="RT_RNaseH"/>
    <property type="match status" value="1"/>
</dbReference>
<dbReference type="RefSeq" id="XP_002779555.1">
    <property type="nucleotide sequence ID" value="XM_002779509.1"/>
</dbReference>
<sequence length="288" mass="33130">RGHIPLAAYMDDLLVSSVSWKDHLAHLARVFERCLEKGIRLKPSKCYFGLPQIDYVGYRVSREGISPDPSKAKEISAISTPTSKSQLQAFLGLSGYYRDHIRDYASRTFHLRRLTRENVTWRWGDVEQSEFEDIKHSLSHSVLVHPDFTKPFIVQADGSSHGLGAALCQVDDNGVERPIKFASRALSSAESKWSTEQVELLAVLWAVEHWHYYLYGRRFTIVTDHDNLRWLLHVSPKKPRLCRWVLRLCEYDFDIIHRKGAQQSNVDFFSRYPSSGPAKSNGRDGNDR</sequence>
<dbReference type="SUPFAM" id="SSF56672">
    <property type="entry name" value="DNA/RNA polymerases"/>
    <property type="match status" value="1"/>
</dbReference>
<dbReference type="CDD" id="cd09274">
    <property type="entry name" value="RNase_HI_RT_Ty3"/>
    <property type="match status" value="1"/>
</dbReference>
<feature type="non-terminal residue" evidence="9">
    <location>
        <position position="288"/>
    </location>
</feature>
<dbReference type="OrthoDB" id="2013610at2759"/>
<dbReference type="AlphaFoldDB" id="C5KVZ4"/>
<evidence type="ECO:0000256" key="1">
    <source>
        <dbReference type="ARBA" id="ARBA00022679"/>
    </source>
</evidence>
<keyword evidence="3" id="KW-0540">Nuclease</keyword>
<name>C5KVZ4_PERM5</name>
<dbReference type="FunFam" id="3.30.70.270:FF:000020">
    <property type="entry name" value="Transposon Tf2-6 polyprotein-like Protein"/>
    <property type="match status" value="1"/>
</dbReference>